<name>A0A4U5TVT1_COLLU</name>
<organism evidence="1 2">
    <name type="scientific">Collichthys lucidus</name>
    <name type="common">Big head croaker</name>
    <name type="synonym">Sciaena lucida</name>
    <dbReference type="NCBI Taxonomy" id="240159"/>
    <lineage>
        <taxon>Eukaryota</taxon>
        <taxon>Metazoa</taxon>
        <taxon>Chordata</taxon>
        <taxon>Craniata</taxon>
        <taxon>Vertebrata</taxon>
        <taxon>Euteleostomi</taxon>
        <taxon>Actinopterygii</taxon>
        <taxon>Neopterygii</taxon>
        <taxon>Teleostei</taxon>
        <taxon>Neoteleostei</taxon>
        <taxon>Acanthomorphata</taxon>
        <taxon>Eupercaria</taxon>
        <taxon>Sciaenidae</taxon>
        <taxon>Collichthys</taxon>
    </lineage>
</organism>
<keyword evidence="2" id="KW-1185">Reference proteome</keyword>
<gene>
    <name evidence="1" type="ORF">D9C73_028172</name>
</gene>
<dbReference type="AlphaFoldDB" id="A0A4U5TVT1"/>
<reference evidence="1 2" key="1">
    <citation type="submission" date="2019-01" db="EMBL/GenBank/DDBJ databases">
        <title>Genome Assembly of Collichthys lucidus.</title>
        <authorList>
            <person name="Cai M."/>
            <person name="Xiao S."/>
        </authorList>
    </citation>
    <scope>NUCLEOTIDE SEQUENCE [LARGE SCALE GENOMIC DNA]</scope>
    <source>
        <strain evidence="1">JT15FE1705JMU</strain>
        <tissue evidence="1">Muscle</tissue>
    </source>
</reference>
<evidence type="ECO:0000313" key="2">
    <source>
        <dbReference type="Proteomes" id="UP000298787"/>
    </source>
</evidence>
<proteinExistence type="predicted"/>
<accession>A0A4U5TVT1</accession>
<sequence length="118" mass="12976">MGALDCTHQDEPIRSSATLPGSVHDSRVFGTSEIYQRLSQVTSLVCCWETGGLPASLFFLTPFKDPQQAQQAYSHAHARTRARAEMTSGLLKQLSVPSQMKAHVTSLWLVLSSTMWPA</sequence>
<protein>
    <submittedName>
        <fullName evidence="1">Uncharacterized protein</fullName>
    </submittedName>
</protein>
<dbReference type="Proteomes" id="UP000298787">
    <property type="component" value="Unassembled WGS sequence"/>
</dbReference>
<dbReference type="EMBL" id="ML241014">
    <property type="protein sequence ID" value="TKS65726.1"/>
    <property type="molecule type" value="Genomic_DNA"/>
</dbReference>
<evidence type="ECO:0000313" key="1">
    <source>
        <dbReference type="EMBL" id="TKS65726.1"/>
    </source>
</evidence>